<keyword evidence="2" id="KW-1185">Reference proteome</keyword>
<dbReference type="Gene3D" id="1.25.40.20">
    <property type="entry name" value="Ankyrin repeat-containing domain"/>
    <property type="match status" value="1"/>
</dbReference>
<reference evidence="1 2" key="1">
    <citation type="journal article" date="2024" name="bioRxiv">
        <title>A reference genome for Trichogramma kaykai: A tiny desert-dwelling parasitoid wasp with competing sex-ratio distorters.</title>
        <authorList>
            <person name="Culotta J."/>
            <person name="Lindsey A.R."/>
        </authorList>
    </citation>
    <scope>NUCLEOTIDE SEQUENCE [LARGE SCALE GENOMIC DNA]</scope>
    <source>
        <strain evidence="1 2">KSX58</strain>
    </source>
</reference>
<dbReference type="InterPro" id="IPR036770">
    <property type="entry name" value="Ankyrin_rpt-contain_sf"/>
</dbReference>
<dbReference type="Proteomes" id="UP001627154">
    <property type="component" value="Unassembled WGS sequence"/>
</dbReference>
<dbReference type="SUPFAM" id="SSF48403">
    <property type="entry name" value="Ankyrin repeat"/>
    <property type="match status" value="1"/>
</dbReference>
<proteinExistence type="predicted"/>
<gene>
    <name evidence="1" type="ORF">TKK_000057</name>
</gene>
<dbReference type="AlphaFoldDB" id="A0ABD2XTU1"/>
<evidence type="ECO:0000313" key="2">
    <source>
        <dbReference type="Proteomes" id="UP001627154"/>
    </source>
</evidence>
<evidence type="ECO:0000313" key="1">
    <source>
        <dbReference type="EMBL" id="KAL3407802.1"/>
    </source>
</evidence>
<name>A0ABD2XTU1_9HYME</name>
<comment type="caution">
    <text evidence="1">The sequence shown here is derived from an EMBL/GenBank/DDBJ whole genome shotgun (WGS) entry which is preliminary data.</text>
</comment>
<dbReference type="EMBL" id="JBJJXI010000002">
    <property type="protein sequence ID" value="KAL3407802.1"/>
    <property type="molecule type" value="Genomic_DNA"/>
</dbReference>
<organism evidence="1 2">
    <name type="scientific">Trichogramma kaykai</name>
    <dbReference type="NCBI Taxonomy" id="54128"/>
    <lineage>
        <taxon>Eukaryota</taxon>
        <taxon>Metazoa</taxon>
        <taxon>Ecdysozoa</taxon>
        <taxon>Arthropoda</taxon>
        <taxon>Hexapoda</taxon>
        <taxon>Insecta</taxon>
        <taxon>Pterygota</taxon>
        <taxon>Neoptera</taxon>
        <taxon>Endopterygota</taxon>
        <taxon>Hymenoptera</taxon>
        <taxon>Apocrita</taxon>
        <taxon>Proctotrupomorpha</taxon>
        <taxon>Chalcidoidea</taxon>
        <taxon>Trichogrammatidae</taxon>
        <taxon>Trichogramma</taxon>
    </lineage>
</organism>
<accession>A0ABD2XTU1</accession>
<protein>
    <submittedName>
        <fullName evidence="1">Uncharacterized protein</fullName>
    </submittedName>
</protein>
<sequence>MLLKIAYEQFQTILIDAQDKWGRTPLQLAVANLKPNAVDVLFNHRADVTKFTFPTESYFGDIWKQLKPEKLDKSPSTQLKLSSSALTVVERLEKRGYQLDLRGAQTIISFFAKYKLFEKLVNLRERWYDDQEFAERSKKLMMKPNLSLHDLIRLRPVEATNQFSYTDYYNFAITYGLWDLPRRYTSACAAHLCEMMLKRFCWRWAEDSFWELVRYQVPMECCDMILEDLTNQDLCNVCLAITIQSS</sequence>